<dbReference type="InterPro" id="IPR019656">
    <property type="entry name" value="Uncharacterised_Ycf34"/>
</dbReference>
<geneLocation type="plastid" evidence="1"/>
<gene>
    <name evidence="1" type="primary">ycf34</name>
</gene>
<keyword evidence="1" id="KW-0934">Plastid</keyword>
<sequence>MCICINCRHIHKCLTYEFIKKQHEIQILSNLTYTNFIPNNNIIQVNIKTKYMSNKMILDWDLKECSSFIEKPGAWLFFK</sequence>
<protein>
    <recommendedName>
        <fullName evidence="2">Ycf34</fullName>
    </recommendedName>
</protein>
<accession>A0A4D6WZD5</accession>
<dbReference type="Pfam" id="PF10718">
    <property type="entry name" value="Ycf34"/>
    <property type="match status" value="1"/>
</dbReference>
<evidence type="ECO:0000313" key="1">
    <source>
        <dbReference type="EMBL" id="QCI08803.1"/>
    </source>
</evidence>
<reference evidence="1" key="2">
    <citation type="submission" date="2019-04" db="EMBL/GenBank/DDBJ databases">
        <authorList>
            <person name="Pasella M."/>
        </authorList>
    </citation>
    <scope>NUCLEOTIDE SEQUENCE</scope>
    <source>
        <strain evidence="1">PD2995</strain>
    </source>
</reference>
<dbReference type="AlphaFoldDB" id="A0A4D6WZD5"/>
<evidence type="ECO:0008006" key="2">
    <source>
        <dbReference type="Google" id="ProtNLM"/>
    </source>
</evidence>
<organism evidence="1">
    <name type="scientific">Sphondylothamnion multifidum</name>
    <dbReference type="NCBI Taxonomy" id="193186"/>
    <lineage>
        <taxon>Eukaryota</taxon>
        <taxon>Rhodophyta</taxon>
        <taxon>Florideophyceae</taxon>
        <taxon>Rhodymeniophycidae</taxon>
        <taxon>Ceramiales</taxon>
        <taxon>Ceramiaceae</taxon>
        <taxon>Sphondylothamnion</taxon>
    </lineage>
</organism>
<dbReference type="EMBL" id="MK814736">
    <property type="protein sequence ID" value="QCI08803.1"/>
    <property type="molecule type" value="Genomic_DNA"/>
</dbReference>
<proteinExistence type="predicted"/>
<name>A0A4D6WZD5_9FLOR</name>
<reference evidence="1" key="1">
    <citation type="journal article" date="2019" name="Mol. Phylogenet. Evol.">
        <title>Morphological evolution and classification of the red algal order Ceramiales inferred using plastid phylogenomics.</title>
        <authorList>
            <person name="Diaz-Tapia P."/>
            <person name="Pasella M.M."/>
            <person name="Verbruggen H."/>
            <person name="Maggs C.A."/>
        </authorList>
    </citation>
    <scope>NUCLEOTIDE SEQUENCE</scope>
    <source>
        <strain evidence="1">PD2995</strain>
    </source>
</reference>